<organism evidence="2 3">
    <name type="scientific">Thamnidium elegans</name>
    <dbReference type="NCBI Taxonomy" id="101142"/>
    <lineage>
        <taxon>Eukaryota</taxon>
        <taxon>Fungi</taxon>
        <taxon>Fungi incertae sedis</taxon>
        <taxon>Mucoromycota</taxon>
        <taxon>Mucoromycotina</taxon>
        <taxon>Mucoromycetes</taxon>
        <taxon>Mucorales</taxon>
        <taxon>Mucorineae</taxon>
        <taxon>Mucoraceae</taxon>
        <taxon>Thamnidium</taxon>
    </lineage>
</organism>
<proteinExistence type="predicted"/>
<dbReference type="Pfam" id="PF04120">
    <property type="entry name" value="Iron_permease"/>
    <property type="match status" value="3"/>
</dbReference>
<dbReference type="OrthoDB" id="2224262at2759"/>
<gene>
    <name evidence="2" type="ORF">INT48_008502</name>
</gene>
<dbReference type="AlphaFoldDB" id="A0A8H7VTS6"/>
<keyword evidence="1" id="KW-0812">Transmembrane</keyword>
<feature type="transmembrane region" description="Helical" evidence="1">
    <location>
        <begin position="302"/>
        <end position="324"/>
    </location>
</feature>
<reference evidence="2" key="1">
    <citation type="submission" date="2021-01" db="EMBL/GenBank/DDBJ databases">
        <title>Metabolic potential, ecology and presence of endohyphal bacteria is reflected in genomic diversity of Mucoromycotina.</title>
        <authorList>
            <person name="Muszewska A."/>
            <person name="Okrasinska A."/>
            <person name="Steczkiewicz K."/>
            <person name="Drgas O."/>
            <person name="Orlowska M."/>
            <person name="Perlinska-Lenart U."/>
            <person name="Aleksandrzak-Piekarczyk T."/>
            <person name="Szatraj K."/>
            <person name="Zielenkiewicz U."/>
            <person name="Pilsyk S."/>
            <person name="Malc E."/>
            <person name="Mieczkowski P."/>
            <person name="Kruszewska J.S."/>
            <person name="Biernat P."/>
            <person name="Pawlowska J."/>
        </authorList>
    </citation>
    <scope>NUCLEOTIDE SEQUENCE</scope>
    <source>
        <strain evidence="2">WA0000018081</strain>
    </source>
</reference>
<evidence type="ECO:0000313" key="3">
    <source>
        <dbReference type="Proteomes" id="UP000613177"/>
    </source>
</evidence>
<dbReference type="Proteomes" id="UP000613177">
    <property type="component" value="Unassembled WGS sequence"/>
</dbReference>
<feature type="transmembrane region" description="Helical" evidence="1">
    <location>
        <begin position="336"/>
        <end position="355"/>
    </location>
</feature>
<comment type="caution">
    <text evidence="2">The sequence shown here is derived from an EMBL/GenBank/DDBJ whole genome shotgun (WGS) entry which is preliminary data.</text>
</comment>
<keyword evidence="3" id="KW-1185">Reference proteome</keyword>
<keyword evidence="1" id="KW-0472">Membrane</keyword>
<protein>
    <submittedName>
        <fullName evidence="2">Uncharacterized protein</fullName>
    </submittedName>
</protein>
<accession>A0A8H7VTS6</accession>
<dbReference type="EMBL" id="JAEPRE010000167">
    <property type="protein sequence ID" value="KAG2231112.1"/>
    <property type="molecule type" value="Genomic_DNA"/>
</dbReference>
<evidence type="ECO:0000313" key="2">
    <source>
        <dbReference type="EMBL" id="KAG2231112.1"/>
    </source>
</evidence>
<evidence type="ECO:0000256" key="1">
    <source>
        <dbReference type="SAM" id="Phobius"/>
    </source>
</evidence>
<feature type="transmembrane region" description="Helical" evidence="1">
    <location>
        <begin position="72"/>
        <end position="94"/>
    </location>
</feature>
<feature type="transmembrane region" description="Helical" evidence="1">
    <location>
        <begin position="406"/>
        <end position="428"/>
    </location>
</feature>
<name>A0A8H7VTS6_9FUNG</name>
<feature type="transmembrane region" description="Helical" evidence="1">
    <location>
        <begin position="448"/>
        <end position="465"/>
    </location>
</feature>
<feature type="transmembrane region" description="Helical" evidence="1">
    <location>
        <begin position="191"/>
        <end position="213"/>
    </location>
</feature>
<feature type="transmembrane region" description="Helical" evidence="1">
    <location>
        <begin position="225"/>
        <end position="244"/>
    </location>
</feature>
<dbReference type="InterPro" id="IPR007251">
    <property type="entry name" value="Iron_permease_Fet4"/>
</dbReference>
<keyword evidence="1" id="KW-1133">Transmembrane helix</keyword>
<sequence length="515" mass="58262">MSLLYRTKEAFCAPGRQRIIEFAAPTQTVTKSSSYSDISERIAQDSNLFNPEKPKSKGGRIFDNVTQRAGSLITFMITLLILAVWAVVGIILGAPEIWQIIMQNGGSIQCYISDTLLMRQQQNHCYKLLTIISQLRSRNATVARLVHDPELHNNAPMVDKESIDQCSIEEAKLENAINLPNEFWFDKCCNWVSMAVGSIYALIFYWAGILVWVGLGPMMEFSDLWQLYINTAVAVELTFTSMFLQNIRRRHMEYLEKCLRSIMRTDCELEIILRRHSGDNKINPVITILPHPVTRSIRAIDYYGDIIGSGIGVTVSTCVFAVWLSIGDVMAWSDDWWLIIGTYTGLVGFIDGFVLRNVYFREDVILDEQFDVLAQADDALFQYLNVPLPTKPVEQRSSLITRISNYMGVLCAKSFAVLVSILIVLALMGVASSMGWNQTGQLLCNTPTMIIEGFLLIVLIQAHNLSNMKRRIQLRDILVRRITLLQYAKNVTGMTLNENDTVKFAINLKKADTEN</sequence>
<dbReference type="GO" id="GO:0055085">
    <property type="term" value="P:transmembrane transport"/>
    <property type="evidence" value="ECO:0007669"/>
    <property type="project" value="InterPro"/>
</dbReference>